<evidence type="ECO:0000313" key="2">
    <source>
        <dbReference type="EMBL" id="RFT62950.1"/>
    </source>
</evidence>
<accession>A0ABX9KNH2</accession>
<proteinExistence type="predicted"/>
<dbReference type="SUPFAM" id="SSF52317">
    <property type="entry name" value="Class I glutamine amidotransferase-like"/>
    <property type="match status" value="1"/>
</dbReference>
<sequence length="185" mass="20063">MLFLAYPNYADFEIAHTLFFLRKKGKARITTATIDGNFVISLGGLQTQADAGVFEIEVKKYDLVLISGGDGIGEVMNEETIHTLLQEAASLHIPIASICTSAVLLGKAGLLKGKKFTCLLNTHAIFQEVFVGSEYTGTDIEIQESFITAKGTAFVEFTVAVGDMLGLWKSNEESSNVLKFCKGEV</sequence>
<name>A0ABX9KNH2_9BACI</name>
<comment type="caution">
    <text evidence="2">The sequence shown here is derived from an EMBL/GenBank/DDBJ whole genome shotgun (WGS) entry which is preliminary data.</text>
</comment>
<dbReference type="InterPro" id="IPR050325">
    <property type="entry name" value="Prot/Nucl_acid_deglycase"/>
</dbReference>
<gene>
    <name evidence="2" type="ORF">D0U04_26420</name>
</gene>
<dbReference type="InterPro" id="IPR002818">
    <property type="entry name" value="DJ-1/PfpI"/>
</dbReference>
<evidence type="ECO:0000313" key="3">
    <source>
        <dbReference type="Proteomes" id="UP000264294"/>
    </source>
</evidence>
<feature type="domain" description="DJ-1/PfpI" evidence="1">
    <location>
        <begin position="2"/>
        <end position="160"/>
    </location>
</feature>
<keyword evidence="3" id="KW-1185">Reference proteome</keyword>
<reference evidence="2 3" key="1">
    <citation type="submission" date="2018-08" db="EMBL/GenBank/DDBJ databases">
        <title>Bacillus clarus sp. nov. strain PS00077A.</title>
        <authorList>
            <person name="Mendez Acevedo M."/>
            <person name="Carroll L."/>
            <person name="Mukherjee M."/>
            <person name="Wiedmann M."/>
            <person name="Kovac J."/>
        </authorList>
    </citation>
    <scope>NUCLEOTIDE SEQUENCE [LARGE SCALE GENOMIC DNA]</scope>
    <source>
        <strain evidence="2 3">PS00077A</strain>
    </source>
</reference>
<protein>
    <submittedName>
        <fullName evidence="2">Thiamine biosynthesis protein ThiJ</fullName>
    </submittedName>
</protein>
<dbReference type="Gene3D" id="3.40.50.880">
    <property type="match status" value="1"/>
</dbReference>
<organism evidence="2 3">
    <name type="scientific">Bacillus clarus</name>
    <dbReference type="NCBI Taxonomy" id="2338372"/>
    <lineage>
        <taxon>Bacteria</taxon>
        <taxon>Bacillati</taxon>
        <taxon>Bacillota</taxon>
        <taxon>Bacilli</taxon>
        <taxon>Bacillales</taxon>
        <taxon>Bacillaceae</taxon>
        <taxon>Bacillus</taxon>
        <taxon>Bacillus cereus group</taxon>
    </lineage>
</organism>
<dbReference type="Proteomes" id="UP000264294">
    <property type="component" value="Unassembled WGS sequence"/>
</dbReference>
<dbReference type="PANTHER" id="PTHR48094">
    <property type="entry name" value="PROTEIN/NUCLEIC ACID DEGLYCASE DJ-1-RELATED"/>
    <property type="match status" value="1"/>
</dbReference>
<dbReference type="PANTHER" id="PTHR48094:SF12">
    <property type="entry name" value="PARKINSON DISEASE PROTEIN 7 HOMOLOG"/>
    <property type="match status" value="1"/>
</dbReference>
<dbReference type="EMBL" id="QVOD01000056">
    <property type="protein sequence ID" value="RFT62950.1"/>
    <property type="molecule type" value="Genomic_DNA"/>
</dbReference>
<dbReference type="InterPro" id="IPR029062">
    <property type="entry name" value="Class_I_gatase-like"/>
</dbReference>
<evidence type="ECO:0000259" key="1">
    <source>
        <dbReference type="Pfam" id="PF01965"/>
    </source>
</evidence>
<dbReference type="Pfam" id="PF01965">
    <property type="entry name" value="DJ-1_PfpI"/>
    <property type="match status" value="1"/>
</dbReference>